<keyword evidence="2" id="KW-1185">Reference proteome</keyword>
<dbReference type="AlphaFoldDB" id="A0AAD5PJ40"/>
<sequence>MRVNPCTHKQYCNNNNTKTAKIKVLGYMERKFGDVCAAIREDVNGSILLMVKVFTQRLWLNCFDPVWKYYEDTLDLQSHAFKNIMSILDGFSNVNILLQQYDLGIGFNDLFAIISSGEKTSAVSSTRKTEMHASVGSGQLLPPKALGRRGDLIFIKGSLELGCGDLDRYDSTSKSVYSSGMQLGLVQPSICSIGLTLQMMVMNCPFGNVCRIRRMPRFEYPQSINAFQDAVITIYEMILVAKRL</sequence>
<gene>
    <name evidence="1" type="ORF">BDA99DRAFT_531927</name>
</gene>
<evidence type="ECO:0000313" key="2">
    <source>
        <dbReference type="Proteomes" id="UP001209540"/>
    </source>
</evidence>
<name>A0AAD5PJ40_9FUNG</name>
<proteinExistence type="predicted"/>
<reference evidence="1" key="2">
    <citation type="submission" date="2023-02" db="EMBL/GenBank/DDBJ databases">
        <authorList>
            <consortium name="DOE Joint Genome Institute"/>
            <person name="Mondo S.J."/>
            <person name="Chang Y."/>
            <person name="Wang Y."/>
            <person name="Ahrendt S."/>
            <person name="Andreopoulos W."/>
            <person name="Barry K."/>
            <person name="Beard J."/>
            <person name="Benny G.L."/>
            <person name="Blankenship S."/>
            <person name="Bonito G."/>
            <person name="Cuomo C."/>
            <person name="Desiro A."/>
            <person name="Gervers K.A."/>
            <person name="Hundley H."/>
            <person name="Kuo A."/>
            <person name="LaButti K."/>
            <person name="Lang B.F."/>
            <person name="Lipzen A."/>
            <person name="O'Donnell K."/>
            <person name="Pangilinan J."/>
            <person name="Reynolds N."/>
            <person name="Sandor L."/>
            <person name="Smith M.W."/>
            <person name="Tsang A."/>
            <person name="Grigoriev I.V."/>
            <person name="Stajich J.E."/>
            <person name="Spatafora J.W."/>
        </authorList>
    </citation>
    <scope>NUCLEOTIDE SEQUENCE</scope>
    <source>
        <strain evidence="1">RSA 2281</strain>
    </source>
</reference>
<dbReference type="Proteomes" id="UP001209540">
    <property type="component" value="Unassembled WGS sequence"/>
</dbReference>
<organism evidence="1 2">
    <name type="scientific">Phascolomyces articulosus</name>
    <dbReference type="NCBI Taxonomy" id="60185"/>
    <lineage>
        <taxon>Eukaryota</taxon>
        <taxon>Fungi</taxon>
        <taxon>Fungi incertae sedis</taxon>
        <taxon>Mucoromycota</taxon>
        <taxon>Mucoromycotina</taxon>
        <taxon>Mucoromycetes</taxon>
        <taxon>Mucorales</taxon>
        <taxon>Lichtheimiaceae</taxon>
        <taxon>Phascolomyces</taxon>
    </lineage>
</organism>
<comment type="caution">
    <text evidence="1">The sequence shown here is derived from an EMBL/GenBank/DDBJ whole genome shotgun (WGS) entry which is preliminary data.</text>
</comment>
<protein>
    <submittedName>
        <fullName evidence="1">Uncharacterized protein</fullName>
    </submittedName>
</protein>
<dbReference type="EMBL" id="JAIXMP010000002">
    <property type="protein sequence ID" value="KAI9276829.1"/>
    <property type="molecule type" value="Genomic_DNA"/>
</dbReference>
<reference evidence="1" key="1">
    <citation type="journal article" date="2022" name="IScience">
        <title>Evolution of zygomycete secretomes and the origins of terrestrial fungal ecologies.</title>
        <authorList>
            <person name="Chang Y."/>
            <person name="Wang Y."/>
            <person name="Mondo S."/>
            <person name="Ahrendt S."/>
            <person name="Andreopoulos W."/>
            <person name="Barry K."/>
            <person name="Beard J."/>
            <person name="Benny G.L."/>
            <person name="Blankenship S."/>
            <person name="Bonito G."/>
            <person name="Cuomo C."/>
            <person name="Desiro A."/>
            <person name="Gervers K.A."/>
            <person name="Hundley H."/>
            <person name="Kuo A."/>
            <person name="LaButti K."/>
            <person name="Lang B.F."/>
            <person name="Lipzen A."/>
            <person name="O'Donnell K."/>
            <person name="Pangilinan J."/>
            <person name="Reynolds N."/>
            <person name="Sandor L."/>
            <person name="Smith M.E."/>
            <person name="Tsang A."/>
            <person name="Grigoriev I.V."/>
            <person name="Stajich J.E."/>
            <person name="Spatafora J.W."/>
        </authorList>
    </citation>
    <scope>NUCLEOTIDE SEQUENCE</scope>
    <source>
        <strain evidence="1">RSA 2281</strain>
    </source>
</reference>
<evidence type="ECO:0000313" key="1">
    <source>
        <dbReference type="EMBL" id="KAI9276829.1"/>
    </source>
</evidence>
<accession>A0AAD5PJ40</accession>